<dbReference type="Proteomes" id="UP001231189">
    <property type="component" value="Unassembled WGS sequence"/>
</dbReference>
<evidence type="ECO:0000256" key="1">
    <source>
        <dbReference type="SAM" id="MobiDB-lite"/>
    </source>
</evidence>
<dbReference type="AlphaFoldDB" id="A0AAD8THZ4"/>
<gene>
    <name evidence="2" type="ORF">QYE76_043031</name>
</gene>
<dbReference type="EMBL" id="JAUUTY010000002">
    <property type="protein sequence ID" value="KAK1682183.1"/>
    <property type="molecule type" value="Genomic_DNA"/>
</dbReference>
<proteinExistence type="predicted"/>
<accession>A0AAD8THZ4</accession>
<reference evidence="2" key="1">
    <citation type="submission" date="2023-07" db="EMBL/GenBank/DDBJ databases">
        <title>A chromosome-level genome assembly of Lolium multiflorum.</title>
        <authorList>
            <person name="Chen Y."/>
            <person name="Copetti D."/>
            <person name="Kolliker R."/>
            <person name="Studer B."/>
        </authorList>
    </citation>
    <scope>NUCLEOTIDE SEQUENCE</scope>
    <source>
        <strain evidence="2">02402/16</strain>
        <tissue evidence="2">Leaf</tissue>
    </source>
</reference>
<protein>
    <submittedName>
        <fullName evidence="2">Uncharacterized protein</fullName>
    </submittedName>
</protein>
<organism evidence="2 3">
    <name type="scientific">Lolium multiflorum</name>
    <name type="common">Italian ryegrass</name>
    <name type="synonym">Lolium perenne subsp. multiflorum</name>
    <dbReference type="NCBI Taxonomy" id="4521"/>
    <lineage>
        <taxon>Eukaryota</taxon>
        <taxon>Viridiplantae</taxon>
        <taxon>Streptophyta</taxon>
        <taxon>Embryophyta</taxon>
        <taxon>Tracheophyta</taxon>
        <taxon>Spermatophyta</taxon>
        <taxon>Magnoliopsida</taxon>
        <taxon>Liliopsida</taxon>
        <taxon>Poales</taxon>
        <taxon>Poaceae</taxon>
        <taxon>BOP clade</taxon>
        <taxon>Pooideae</taxon>
        <taxon>Poodae</taxon>
        <taxon>Poeae</taxon>
        <taxon>Poeae Chloroplast Group 2 (Poeae type)</taxon>
        <taxon>Loliodinae</taxon>
        <taxon>Loliinae</taxon>
        <taxon>Lolium</taxon>
    </lineage>
</organism>
<evidence type="ECO:0000313" key="3">
    <source>
        <dbReference type="Proteomes" id="UP001231189"/>
    </source>
</evidence>
<keyword evidence="3" id="KW-1185">Reference proteome</keyword>
<evidence type="ECO:0000313" key="2">
    <source>
        <dbReference type="EMBL" id="KAK1682183.1"/>
    </source>
</evidence>
<feature type="compositionally biased region" description="Polar residues" evidence="1">
    <location>
        <begin position="242"/>
        <end position="253"/>
    </location>
</feature>
<comment type="caution">
    <text evidence="2">The sequence shown here is derived from an EMBL/GenBank/DDBJ whole genome shotgun (WGS) entry which is preliminary data.</text>
</comment>
<feature type="region of interest" description="Disordered" evidence="1">
    <location>
        <begin position="231"/>
        <end position="253"/>
    </location>
</feature>
<sequence>MEEAREDDRMLMEDPIGGRQSTPSLGAQPVQLDGSGGTPIPTREEAVAPPNTTSGAAVDLLPIFAPRVLVGHVAARADALIQEADRLFEEMSRASQDLSWGTSQVVGVVVLGASNAQAAAQSILRDARREAAAILERARHQAKDALSAAYYQADNFLGGTLIPEASGLLVCESAMALCEREVEVDRLSIPEREHALEKEANLTSQETAVALWEAEAARELGSSWRPASSDLRDLMPEFPNGSRRSATAPPSSLLMSARRCMRSTSSARFSVRPLH</sequence>
<name>A0AAD8THZ4_LOLMU</name>
<feature type="region of interest" description="Disordered" evidence="1">
    <location>
        <begin position="1"/>
        <end position="51"/>
    </location>
</feature>
<feature type="compositionally biased region" description="Basic and acidic residues" evidence="1">
    <location>
        <begin position="1"/>
        <end position="12"/>
    </location>
</feature>